<accession>A0ABS7K1X7</accession>
<proteinExistence type="predicted"/>
<dbReference type="InterPro" id="IPR047175">
    <property type="entry name" value="CotS-like"/>
</dbReference>
<keyword evidence="3" id="KW-1185">Reference proteome</keyword>
<dbReference type="InterPro" id="IPR011009">
    <property type="entry name" value="Kinase-like_dom_sf"/>
</dbReference>
<dbReference type="Proteomes" id="UP000769780">
    <property type="component" value="Unassembled WGS sequence"/>
</dbReference>
<organism evidence="2 3">
    <name type="scientific">Mesobacillus maritimus</name>
    <dbReference type="NCBI Taxonomy" id="1643336"/>
    <lineage>
        <taxon>Bacteria</taxon>
        <taxon>Bacillati</taxon>
        <taxon>Bacillota</taxon>
        <taxon>Bacilli</taxon>
        <taxon>Bacillales</taxon>
        <taxon>Bacillaceae</taxon>
        <taxon>Mesobacillus</taxon>
    </lineage>
</organism>
<dbReference type="PANTHER" id="PTHR39179:SF3">
    <property type="entry name" value="COTS-RELATED PROTEIN"/>
    <property type="match status" value="1"/>
</dbReference>
<protein>
    <submittedName>
        <fullName evidence="2">Phosphotransferase</fullName>
    </submittedName>
</protein>
<dbReference type="PANTHER" id="PTHR39179">
    <property type="entry name" value="SPORE COAT PROTEIN I"/>
    <property type="match status" value="1"/>
</dbReference>
<evidence type="ECO:0000313" key="3">
    <source>
        <dbReference type="Proteomes" id="UP000769780"/>
    </source>
</evidence>
<dbReference type="Pfam" id="PF01636">
    <property type="entry name" value="APH"/>
    <property type="match status" value="1"/>
</dbReference>
<dbReference type="SUPFAM" id="SSF56112">
    <property type="entry name" value="Protein kinase-like (PK-like)"/>
    <property type="match status" value="1"/>
</dbReference>
<feature type="domain" description="Aminoglycoside phosphotransferase" evidence="1">
    <location>
        <begin position="153"/>
        <end position="248"/>
    </location>
</feature>
<dbReference type="InterPro" id="IPR002575">
    <property type="entry name" value="Aminoglycoside_PTrfase"/>
</dbReference>
<sequence>MMKTKAMNINFHPGRDDFIDRLFSFLTNSLPLEILQLKQIRSNVFLVETNKDIFILKGYQNLSKLRLQQDLTASLVRAGFNETYQFYQFTDSPLLFENRYYGCISYVAHNKHRFTYQTQKEREEGLQLLKSFHLTTKRLVPTYKRVIPKQNLLKKWRERLERFKINQAIVNYYVPKQITSELIEWAEVALAGMEKHKIDFESRTPVILHGDVAHHNFIRSTSKALYLIDFDLVSIGPASYDLLQYCNRILPFMNWSLESLSKMDGISEHFHDKAFLYGLMYPSDIFREWNRIIKLNSYYNPARVAPLVEMAVSEFSERKTFIQSLKNKIISY</sequence>
<evidence type="ECO:0000259" key="1">
    <source>
        <dbReference type="Pfam" id="PF01636"/>
    </source>
</evidence>
<dbReference type="Gene3D" id="3.90.1200.10">
    <property type="match status" value="1"/>
</dbReference>
<gene>
    <name evidence="2" type="ORF">H0185_05415</name>
</gene>
<evidence type="ECO:0000313" key="2">
    <source>
        <dbReference type="EMBL" id="MBY0096242.1"/>
    </source>
</evidence>
<reference evidence="2 3" key="1">
    <citation type="submission" date="2020-07" db="EMBL/GenBank/DDBJ databases">
        <title>Fungal Genomes of the International Space Station.</title>
        <authorList>
            <person name="Seuylemezian A."/>
            <person name="Singh N.K."/>
            <person name="Wood J."/>
            <person name="Venkateswaran K."/>
        </authorList>
    </citation>
    <scope>NUCLEOTIDE SEQUENCE [LARGE SCALE GENOMIC DNA]</scope>
    <source>
        <strain evidence="2 3">PL-B2</strain>
    </source>
</reference>
<dbReference type="RefSeq" id="WP_221871974.1">
    <property type="nucleotide sequence ID" value="NZ_JACWFH010000008.1"/>
</dbReference>
<dbReference type="EMBL" id="JACWFH010000008">
    <property type="protein sequence ID" value="MBY0096242.1"/>
    <property type="molecule type" value="Genomic_DNA"/>
</dbReference>
<name>A0ABS7K1X7_9BACI</name>
<comment type="caution">
    <text evidence="2">The sequence shown here is derived from an EMBL/GenBank/DDBJ whole genome shotgun (WGS) entry which is preliminary data.</text>
</comment>